<accession>A0AAD5PZ87</accession>
<evidence type="ECO:0000256" key="4">
    <source>
        <dbReference type="ARBA" id="ARBA00023140"/>
    </source>
</evidence>
<dbReference type="Pfam" id="PF13193">
    <property type="entry name" value="AMP-binding_C"/>
    <property type="match status" value="1"/>
</dbReference>
<gene>
    <name evidence="7" type="ORF">GHT06_012710</name>
</gene>
<evidence type="ECO:0000259" key="5">
    <source>
        <dbReference type="Pfam" id="PF00501"/>
    </source>
</evidence>
<comment type="caution">
    <text evidence="7">The sequence shown here is derived from an EMBL/GenBank/DDBJ whole genome shotgun (WGS) entry which is preliminary data.</text>
</comment>
<evidence type="ECO:0000256" key="2">
    <source>
        <dbReference type="ARBA" id="ARBA00006432"/>
    </source>
</evidence>
<organism evidence="7 8">
    <name type="scientific">Daphnia sinensis</name>
    <dbReference type="NCBI Taxonomy" id="1820382"/>
    <lineage>
        <taxon>Eukaryota</taxon>
        <taxon>Metazoa</taxon>
        <taxon>Ecdysozoa</taxon>
        <taxon>Arthropoda</taxon>
        <taxon>Crustacea</taxon>
        <taxon>Branchiopoda</taxon>
        <taxon>Diplostraca</taxon>
        <taxon>Cladocera</taxon>
        <taxon>Anomopoda</taxon>
        <taxon>Daphniidae</taxon>
        <taxon>Daphnia</taxon>
        <taxon>Daphnia similis group</taxon>
    </lineage>
</organism>
<dbReference type="Gene3D" id="3.30.300.30">
    <property type="match status" value="1"/>
</dbReference>
<dbReference type="Gene3D" id="3.40.50.980">
    <property type="match status" value="2"/>
</dbReference>
<keyword evidence="8" id="KW-1185">Reference proteome</keyword>
<evidence type="ECO:0000256" key="1">
    <source>
        <dbReference type="ARBA" id="ARBA00004275"/>
    </source>
</evidence>
<feature type="domain" description="AMP-binding enzyme C-terminal" evidence="6">
    <location>
        <begin position="464"/>
        <end position="540"/>
    </location>
</feature>
<protein>
    <submittedName>
        <fullName evidence="7">Uncharacterized protein</fullName>
    </submittedName>
</protein>
<dbReference type="GO" id="GO:0016405">
    <property type="term" value="F:CoA-ligase activity"/>
    <property type="evidence" value="ECO:0007669"/>
    <property type="project" value="TreeGrafter"/>
</dbReference>
<sequence length="561" mass="63996">MAQIKNKILFPNLNRNPEDEFPKQRVPDYLISEVEKLIKLHGDLKLFVDWKTGASVTASQFIEDAYKIASQFKRRACRPGDVIPCLIQSDVNYFSFLLATWISGCVLSPLQHSFSQELLIKLIRSSHSRLLLCDVESAERCRAIKTECPELEEVFVLGNFEGCTPFDRLLDDEAFPRDELKRSEPYDPDETLSMVFSSGTTGEPKGVLLTQQNIYSYLLTARPKANRPGMRTLFVPRIGNVMGLVFGLRDVLIYSTTYLMPTYKDDWLFDAIEQTKPERALLYLPQILAITKHPKSETSNLSSIEAVFTAGMSISKDLQRKLFLKLPSLKTFFMFYGMTEFAGGTMRPFHDYEENDHRLEELRKNHKLKPDSVGHLWPMSLMKVVDENTGEILGPNQKGELCFKGPSKFKGYWNNPEAMADIEKDGWIHTGDIGYYDDDGDVFYVQRSKELIKYLGHHVIPSVLEAILKSHPAVEDAAVVGIKSEEYGELPMAFVTKKPGHDELEAGRLVKFLHDRVRDESFLRGGLVFIEEIPRNAMGKIIRQQLRDRAELEFQKASSLC</sequence>
<dbReference type="AlphaFoldDB" id="A0AAD5PZ87"/>
<dbReference type="EMBL" id="WJBH02000003">
    <property type="protein sequence ID" value="KAI9561749.1"/>
    <property type="molecule type" value="Genomic_DNA"/>
</dbReference>
<dbReference type="PANTHER" id="PTHR24096:SF149">
    <property type="entry name" value="AMP-BINDING DOMAIN-CONTAINING PROTEIN-RELATED"/>
    <property type="match status" value="1"/>
</dbReference>
<evidence type="ECO:0000313" key="7">
    <source>
        <dbReference type="EMBL" id="KAI9561749.1"/>
    </source>
</evidence>
<proteinExistence type="inferred from homology"/>
<dbReference type="PROSITE" id="PS00455">
    <property type="entry name" value="AMP_BINDING"/>
    <property type="match status" value="1"/>
</dbReference>
<reference evidence="7 8" key="1">
    <citation type="submission" date="2022-05" db="EMBL/GenBank/DDBJ databases">
        <title>A multi-omics perspective on studying reproductive biology in Daphnia sinensis.</title>
        <authorList>
            <person name="Jia J."/>
        </authorList>
    </citation>
    <scope>NUCLEOTIDE SEQUENCE [LARGE SCALE GENOMIC DNA]</scope>
    <source>
        <strain evidence="7 8">WSL</strain>
    </source>
</reference>
<evidence type="ECO:0000259" key="6">
    <source>
        <dbReference type="Pfam" id="PF13193"/>
    </source>
</evidence>
<dbReference type="Gene3D" id="2.30.38.10">
    <property type="entry name" value="Luciferase, Domain 3"/>
    <property type="match status" value="1"/>
</dbReference>
<keyword evidence="4" id="KW-0576">Peroxisome</keyword>
<feature type="domain" description="AMP-dependent synthetase/ligase" evidence="5">
    <location>
        <begin position="45"/>
        <end position="413"/>
    </location>
</feature>
<evidence type="ECO:0000313" key="8">
    <source>
        <dbReference type="Proteomes" id="UP000820818"/>
    </source>
</evidence>
<dbReference type="InterPro" id="IPR020845">
    <property type="entry name" value="AMP-binding_CS"/>
</dbReference>
<dbReference type="Pfam" id="PF00501">
    <property type="entry name" value="AMP-binding"/>
    <property type="match status" value="1"/>
</dbReference>
<evidence type="ECO:0000256" key="3">
    <source>
        <dbReference type="ARBA" id="ARBA00022598"/>
    </source>
</evidence>
<keyword evidence="3" id="KW-0436">Ligase</keyword>
<name>A0AAD5PZ87_9CRUS</name>
<dbReference type="Proteomes" id="UP000820818">
    <property type="component" value="Linkage Group LG3"/>
</dbReference>
<dbReference type="InterPro" id="IPR000873">
    <property type="entry name" value="AMP-dep_synth/lig_dom"/>
</dbReference>
<dbReference type="InterPro" id="IPR025110">
    <property type="entry name" value="AMP-bd_C"/>
</dbReference>
<comment type="similarity">
    <text evidence="2">Belongs to the ATP-dependent AMP-binding enzyme family.</text>
</comment>
<comment type="subcellular location">
    <subcellularLocation>
        <location evidence="1">Peroxisome</location>
    </subcellularLocation>
</comment>
<dbReference type="InterPro" id="IPR045851">
    <property type="entry name" value="AMP-bd_C_sf"/>
</dbReference>
<dbReference type="SUPFAM" id="SSF56801">
    <property type="entry name" value="Acetyl-CoA synthetase-like"/>
    <property type="match status" value="1"/>
</dbReference>
<dbReference type="GO" id="GO:0005777">
    <property type="term" value="C:peroxisome"/>
    <property type="evidence" value="ECO:0007669"/>
    <property type="project" value="UniProtKB-SubCell"/>
</dbReference>
<dbReference type="PANTHER" id="PTHR24096">
    <property type="entry name" value="LONG-CHAIN-FATTY-ACID--COA LIGASE"/>
    <property type="match status" value="1"/>
</dbReference>